<sequence>MPAFFSSLSFNASISQFLWLFCHTFVLFVIYSEATLIFRRESPRYSGELSEHYGITQNRSLKGSYIAEKWPSFLTNNGYNSHKGQNVCGREVRARIHRLLDRPLLKPTPGVKSKIPKGVALDYENLLRSHSPEVINYNTRLTGMPGVNIREIDDVYGGIYDSRVLIKQLRYFLERDDFHSITRLLKDNKGVLNKEICHAFMSDLDHLLFERLKYEYPTKNNMDRMVPFLSARYIIQHVMQQDLESRKYYLWLKPGEIPPKVPAYTPDYVEPESTPENPIHVKDIAAYRSLVGHFYNLGPEARLRQLRELYYRLIEAKKRKLHSGLWKYQRLKPFRKLAYRRKVRTKLNIDRVCPFLSRPRRCTDEIVKEYTGHFEDAVNKEDLATACRLLKRYTRRIDLKNNLPLLIKFKGLFAQVHRCRKYNLEALKSLRGLYWSTVKRHKVLIKYNEPIIVKNAGRTMKDLYEEQLENYRKRRDAEREEKMRKRGINMDEVRDFSNAYGYDWLPILYPEEYEKALEKYRGRIDKLRKKVEKNRLQREEKRRKLMMLDEEEEYFLGIKPLKPITEEKPENQTPAE</sequence>
<dbReference type="Proteomes" id="UP000031512">
    <property type="component" value="Chromosome 1"/>
</dbReference>
<dbReference type="OrthoDB" id="360581at2759"/>
<protein>
    <submittedName>
        <fullName evidence="2">Uncharacterized protein</fullName>
    </submittedName>
</protein>
<dbReference type="eggNOG" id="ENOG502SXP4">
    <property type="taxonomic scope" value="Eukaryota"/>
</dbReference>
<organism evidence="2 3">
    <name type="scientific">Theileria equi strain WA</name>
    <dbReference type="NCBI Taxonomy" id="1537102"/>
    <lineage>
        <taxon>Eukaryota</taxon>
        <taxon>Sar</taxon>
        <taxon>Alveolata</taxon>
        <taxon>Apicomplexa</taxon>
        <taxon>Aconoidasida</taxon>
        <taxon>Piroplasmida</taxon>
        <taxon>Theileriidae</taxon>
        <taxon>Theileria</taxon>
    </lineage>
</organism>
<gene>
    <name evidence="2" type="ORF">BEWA_032650</name>
</gene>
<dbReference type="GeneID" id="15803555"/>
<keyword evidence="3" id="KW-1185">Reference proteome</keyword>
<dbReference type="RefSeq" id="XP_004830078.1">
    <property type="nucleotide sequence ID" value="XM_004830021.1"/>
</dbReference>
<accession>L0AXX1</accession>
<evidence type="ECO:0000313" key="3">
    <source>
        <dbReference type="Proteomes" id="UP000031512"/>
    </source>
</evidence>
<keyword evidence="1" id="KW-0175">Coiled coil</keyword>
<dbReference type="KEGG" id="beq:BEWA_032650"/>
<dbReference type="VEuPathDB" id="PiroplasmaDB:BEWA_032650"/>
<dbReference type="AlphaFoldDB" id="L0AXX1"/>
<name>L0AXX1_THEEQ</name>
<dbReference type="EMBL" id="CP001669">
    <property type="protein sequence ID" value="AFZ80412.1"/>
    <property type="molecule type" value="Genomic_DNA"/>
</dbReference>
<proteinExistence type="predicted"/>
<evidence type="ECO:0000313" key="2">
    <source>
        <dbReference type="EMBL" id="AFZ80412.1"/>
    </source>
</evidence>
<reference evidence="2 3" key="1">
    <citation type="journal article" date="2012" name="BMC Genomics">
        <title>Comparative genomic analysis and phylogenetic position of Theileria equi.</title>
        <authorList>
            <person name="Kappmeyer L.S."/>
            <person name="Thiagarajan M."/>
            <person name="Herndon D.R."/>
            <person name="Ramsay J.D."/>
            <person name="Caler E."/>
            <person name="Djikeng A."/>
            <person name="Gillespie J.J."/>
            <person name="Lau A.O."/>
            <person name="Roalson E.H."/>
            <person name="Silva J.C."/>
            <person name="Silva M.G."/>
            <person name="Suarez C.E."/>
            <person name="Ueti M.W."/>
            <person name="Nene V.M."/>
            <person name="Mealey R.H."/>
            <person name="Knowles D.P."/>
            <person name="Brayton K.A."/>
        </authorList>
    </citation>
    <scope>NUCLEOTIDE SEQUENCE [LARGE SCALE GENOMIC DNA]</scope>
    <source>
        <strain evidence="2 3">WA</strain>
    </source>
</reference>
<feature type="coiled-coil region" evidence="1">
    <location>
        <begin position="510"/>
        <end position="551"/>
    </location>
</feature>
<evidence type="ECO:0000256" key="1">
    <source>
        <dbReference type="SAM" id="Coils"/>
    </source>
</evidence>